<dbReference type="Pfam" id="PF12833">
    <property type="entry name" value="HTH_18"/>
    <property type="match status" value="1"/>
</dbReference>
<sequence>MVKTVVPAVELDLSEPPEVWAQGRSTHGVRSLEDRFQLPRLWSLHLYGYHADLEVDGVTHQVAPGTVSLVPPAAAIRYRYRGPSTHLYAHLKAGSGTPARGRLQLIMSPGAELPVITDLMESAVAAAAFRPERTRADIWGVLLRLADRPAPRPATTPARDHVVTAMAYIESRLTETLTVPQVAAAAGISANHLTRLFSAEVDQSVVGYIRRRRIDHARRLLASSTMSITAIASAVGFPDLQAFNKACRAVTGQSPRRLRQGPAD</sequence>
<protein>
    <submittedName>
        <fullName evidence="5">AraC-like DNA-binding protein</fullName>
    </submittedName>
</protein>
<dbReference type="Proteomes" id="UP000569914">
    <property type="component" value="Unassembled WGS sequence"/>
</dbReference>
<dbReference type="RefSeq" id="WP_179752017.1">
    <property type="nucleotide sequence ID" value="NZ_JACCBU010000001.1"/>
</dbReference>
<dbReference type="InterPro" id="IPR018060">
    <property type="entry name" value="HTH_AraC"/>
</dbReference>
<organism evidence="5 6">
    <name type="scientific">Microlunatus parietis</name>
    <dbReference type="NCBI Taxonomy" id="682979"/>
    <lineage>
        <taxon>Bacteria</taxon>
        <taxon>Bacillati</taxon>
        <taxon>Actinomycetota</taxon>
        <taxon>Actinomycetes</taxon>
        <taxon>Propionibacteriales</taxon>
        <taxon>Propionibacteriaceae</taxon>
        <taxon>Microlunatus</taxon>
    </lineage>
</organism>
<evidence type="ECO:0000313" key="5">
    <source>
        <dbReference type="EMBL" id="NYE71690.1"/>
    </source>
</evidence>
<dbReference type="SUPFAM" id="SSF46689">
    <property type="entry name" value="Homeodomain-like"/>
    <property type="match status" value="2"/>
</dbReference>
<comment type="caution">
    <text evidence="5">The sequence shown here is derived from an EMBL/GenBank/DDBJ whole genome shotgun (WGS) entry which is preliminary data.</text>
</comment>
<dbReference type="PROSITE" id="PS01124">
    <property type="entry name" value="HTH_ARAC_FAMILY_2"/>
    <property type="match status" value="1"/>
</dbReference>
<dbReference type="Gene3D" id="1.10.10.60">
    <property type="entry name" value="Homeodomain-like"/>
    <property type="match status" value="1"/>
</dbReference>
<keyword evidence="3" id="KW-0804">Transcription</keyword>
<evidence type="ECO:0000259" key="4">
    <source>
        <dbReference type="PROSITE" id="PS01124"/>
    </source>
</evidence>
<dbReference type="SMART" id="SM00342">
    <property type="entry name" value="HTH_ARAC"/>
    <property type="match status" value="1"/>
</dbReference>
<evidence type="ECO:0000313" key="6">
    <source>
        <dbReference type="Proteomes" id="UP000569914"/>
    </source>
</evidence>
<proteinExistence type="predicted"/>
<dbReference type="PANTHER" id="PTHR43280">
    <property type="entry name" value="ARAC-FAMILY TRANSCRIPTIONAL REGULATOR"/>
    <property type="match status" value="1"/>
</dbReference>
<evidence type="ECO:0000256" key="1">
    <source>
        <dbReference type="ARBA" id="ARBA00023015"/>
    </source>
</evidence>
<dbReference type="AlphaFoldDB" id="A0A7Y9I7I8"/>
<name>A0A7Y9I7I8_9ACTN</name>
<accession>A0A7Y9I7I8</accession>
<keyword evidence="2 5" id="KW-0238">DNA-binding</keyword>
<dbReference type="GO" id="GO:0043565">
    <property type="term" value="F:sequence-specific DNA binding"/>
    <property type="evidence" value="ECO:0007669"/>
    <property type="project" value="InterPro"/>
</dbReference>
<reference evidence="5 6" key="1">
    <citation type="submission" date="2020-07" db="EMBL/GenBank/DDBJ databases">
        <title>Sequencing the genomes of 1000 actinobacteria strains.</title>
        <authorList>
            <person name="Klenk H.-P."/>
        </authorList>
    </citation>
    <scope>NUCLEOTIDE SEQUENCE [LARGE SCALE GENOMIC DNA]</scope>
    <source>
        <strain evidence="5 6">DSM 22083</strain>
    </source>
</reference>
<keyword evidence="6" id="KW-1185">Reference proteome</keyword>
<gene>
    <name evidence="5" type="ORF">BKA15_003019</name>
</gene>
<dbReference type="GO" id="GO:0003700">
    <property type="term" value="F:DNA-binding transcription factor activity"/>
    <property type="evidence" value="ECO:0007669"/>
    <property type="project" value="InterPro"/>
</dbReference>
<keyword evidence="1" id="KW-0805">Transcription regulation</keyword>
<evidence type="ECO:0000256" key="2">
    <source>
        <dbReference type="ARBA" id="ARBA00023125"/>
    </source>
</evidence>
<feature type="domain" description="HTH araC/xylS-type" evidence="4">
    <location>
        <begin position="163"/>
        <end position="261"/>
    </location>
</feature>
<evidence type="ECO:0000256" key="3">
    <source>
        <dbReference type="ARBA" id="ARBA00023163"/>
    </source>
</evidence>
<dbReference type="InterPro" id="IPR009057">
    <property type="entry name" value="Homeodomain-like_sf"/>
</dbReference>
<dbReference type="PANTHER" id="PTHR43280:SF28">
    <property type="entry name" value="HTH-TYPE TRANSCRIPTIONAL ACTIVATOR RHAS"/>
    <property type="match status" value="1"/>
</dbReference>
<dbReference type="EMBL" id="JACCBU010000001">
    <property type="protein sequence ID" value="NYE71690.1"/>
    <property type="molecule type" value="Genomic_DNA"/>
</dbReference>